<evidence type="ECO:0000256" key="5">
    <source>
        <dbReference type="ARBA" id="ARBA00022842"/>
    </source>
</evidence>
<feature type="transmembrane region" description="Helical" evidence="6">
    <location>
        <begin position="188"/>
        <end position="208"/>
    </location>
</feature>
<evidence type="ECO:0000256" key="1">
    <source>
        <dbReference type="ARBA" id="ARBA00001946"/>
    </source>
</evidence>
<keyword evidence="9" id="KW-1185">Reference proteome</keyword>
<evidence type="ECO:0000313" key="8">
    <source>
        <dbReference type="EMBL" id="GAD78024.1"/>
    </source>
</evidence>
<name>U3C9I4_9VIBR</name>
<dbReference type="CDD" id="cd02883">
    <property type="entry name" value="NUDIX_Hydrolase"/>
    <property type="match status" value="1"/>
</dbReference>
<feature type="transmembrane region" description="Helical" evidence="6">
    <location>
        <begin position="262"/>
        <end position="280"/>
    </location>
</feature>
<evidence type="ECO:0000256" key="2">
    <source>
        <dbReference type="ARBA" id="ARBA00005582"/>
    </source>
</evidence>
<feature type="transmembrane region" description="Helical" evidence="6">
    <location>
        <begin position="346"/>
        <end position="365"/>
    </location>
</feature>
<feature type="transmembrane region" description="Helical" evidence="6">
    <location>
        <begin position="400"/>
        <end position="418"/>
    </location>
</feature>
<reference evidence="8 9" key="1">
    <citation type="submission" date="2013-09" db="EMBL/GenBank/DDBJ databases">
        <title>Whole genome shotgun sequence of Vibrio azureus NBRC 104587.</title>
        <authorList>
            <person name="Isaki S."/>
            <person name="Hosoyama A."/>
            <person name="Numata M."/>
            <person name="Hashimoto M."/>
            <person name="Hosoyama Y."/>
            <person name="Tsuchikane K."/>
            <person name="Noguchi M."/>
            <person name="Hirakata S."/>
            <person name="Ichikawa N."/>
            <person name="Ohji S."/>
            <person name="Yamazoe A."/>
            <person name="Fujita N."/>
        </authorList>
    </citation>
    <scope>NUCLEOTIDE SEQUENCE [LARGE SCALE GENOMIC DNA]</scope>
    <source>
        <strain evidence="8 9">NBRC 104587</strain>
    </source>
</reference>
<comment type="cofactor">
    <cofactor evidence="1">
        <name>Mg(2+)</name>
        <dbReference type="ChEBI" id="CHEBI:18420"/>
    </cofactor>
</comment>
<evidence type="ECO:0000313" key="9">
    <source>
        <dbReference type="Proteomes" id="UP000016567"/>
    </source>
</evidence>
<dbReference type="InterPro" id="IPR015797">
    <property type="entry name" value="NUDIX_hydrolase-like_dom_sf"/>
</dbReference>
<keyword evidence="6" id="KW-0812">Transmembrane</keyword>
<dbReference type="SUPFAM" id="SSF48317">
    <property type="entry name" value="Acid phosphatase/Vanadium-dependent haloperoxidase"/>
    <property type="match status" value="1"/>
</dbReference>
<comment type="caution">
    <text evidence="8">The sequence shown here is derived from an EMBL/GenBank/DDBJ whole genome shotgun (WGS) entry which is preliminary data.</text>
</comment>
<dbReference type="GO" id="GO:0016818">
    <property type="term" value="F:hydrolase activity, acting on acid anhydrides, in phosphorus-containing anhydrides"/>
    <property type="evidence" value="ECO:0007669"/>
    <property type="project" value="TreeGrafter"/>
</dbReference>
<protein>
    <recommendedName>
        <fullName evidence="7">Nudix hydrolase domain-containing protein</fullName>
    </recommendedName>
</protein>
<dbReference type="RefSeq" id="WP_021711759.1">
    <property type="nucleotide sequence ID" value="NZ_BATL01000111.1"/>
</dbReference>
<evidence type="ECO:0000256" key="6">
    <source>
        <dbReference type="SAM" id="Phobius"/>
    </source>
</evidence>
<feature type="transmembrane region" description="Helical" evidence="6">
    <location>
        <begin position="292"/>
        <end position="311"/>
    </location>
</feature>
<dbReference type="PANTHER" id="PTHR43758:SF8">
    <property type="entry name" value="8-OXO-DGTP DIPHOSPHATASE YTKD-RELATED"/>
    <property type="match status" value="1"/>
</dbReference>
<dbReference type="GO" id="GO:0046872">
    <property type="term" value="F:metal ion binding"/>
    <property type="evidence" value="ECO:0007669"/>
    <property type="project" value="UniProtKB-KW"/>
</dbReference>
<dbReference type="eggNOG" id="COG0494">
    <property type="taxonomic scope" value="Bacteria"/>
</dbReference>
<feature type="transmembrane region" description="Helical" evidence="6">
    <location>
        <begin position="430"/>
        <end position="447"/>
    </location>
</feature>
<accession>U3C9I4</accession>
<dbReference type="Pfam" id="PF01569">
    <property type="entry name" value="PAP2"/>
    <property type="match status" value="1"/>
</dbReference>
<dbReference type="Proteomes" id="UP000016567">
    <property type="component" value="Unassembled WGS sequence"/>
</dbReference>
<evidence type="ECO:0000259" key="7">
    <source>
        <dbReference type="PROSITE" id="PS51462"/>
    </source>
</evidence>
<dbReference type="AlphaFoldDB" id="U3C9I4"/>
<organism evidence="8 9">
    <name type="scientific">Vibrio azureus NBRC 104587</name>
    <dbReference type="NCBI Taxonomy" id="1219077"/>
    <lineage>
        <taxon>Bacteria</taxon>
        <taxon>Pseudomonadati</taxon>
        <taxon>Pseudomonadota</taxon>
        <taxon>Gammaproteobacteria</taxon>
        <taxon>Vibrionales</taxon>
        <taxon>Vibrionaceae</taxon>
        <taxon>Vibrio</taxon>
    </lineage>
</organism>
<feature type="transmembrane region" description="Helical" evidence="6">
    <location>
        <begin position="220"/>
        <end position="242"/>
    </location>
</feature>
<keyword evidence="5" id="KW-0460">Magnesium</keyword>
<dbReference type="Gene3D" id="3.90.79.10">
    <property type="entry name" value="Nucleoside Triphosphate Pyrophosphohydrolase"/>
    <property type="match status" value="1"/>
</dbReference>
<keyword evidence="4" id="KW-0378">Hydrolase</keyword>
<feature type="transmembrane region" description="Helical" evidence="6">
    <location>
        <begin position="317"/>
        <end position="334"/>
    </location>
</feature>
<dbReference type="Pfam" id="PF00293">
    <property type="entry name" value="NUDIX"/>
    <property type="match status" value="1"/>
</dbReference>
<evidence type="ECO:0000256" key="3">
    <source>
        <dbReference type="ARBA" id="ARBA00022723"/>
    </source>
</evidence>
<keyword evidence="6" id="KW-1133">Transmembrane helix</keyword>
<keyword evidence="6" id="KW-0472">Membrane</keyword>
<dbReference type="EMBL" id="BATL01000111">
    <property type="protein sequence ID" value="GAD78024.1"/>
    <property type="molecule type" value="Genomic_DNA"/>
</dbReference>
<gene>
    <name evidence="8" type="ORF">VAZ01S_111_00100</name>
</gene>
<comment type="similarity">
    <text evidence="2">Belongs to the Nudix hydrolase family.</text>
</comment>
<keyword evidence="3" id="KW-0479">Metal-binding</keyword>
<dbReference type="SUPFAM" id="SSF55811">
    <property type="entry name" value="Nudix"/>
    <property type="match status" value="1"/>
</dbReference>
<feature type="transmembrane region" description="Helical" evidence="6">
    <location>
        <begin position="371"/>
        <end position="388"/>
    </location>
</feature>
<dbReference type="STRING" id="1219077.VAZ01S_111_00100"/>
<feature type="domain" description="Nudix hydrolase" evidence="7">
    <location>
        <begin position="9"/>
        <end position="196"/>
    </location>
</feature>
<dbReference type="InterPro" id="IPR000326">
    <property type="entry name" value="PAP2/HPO"/>
</dbReference>
<dbReference type="eggNOG" id="COG0671">
    <property type="taxonomic scope" value="Bacteria"/>
</dbReference>
<dbReference type="GO" id="GO:0005737">
    <property type="term" value="C:cytoplasm"/>
    <property type="evidence" value="ECO:0007669"/>
    <property type="project" value="TreeGrafter"/>
</dbReference>
<dbReference type="PANTHER" id="PTHR43758">
    <property type="entry name" value="7,8-DIHYDRO-8-OXOGUANINE TRIPHOSPHATASE"/>
    <property type="match status" value="1"/>
</dbReference>
<sequence length="453" mass="51685">MVSQASAQEKVDAVNCIIRADNKLVVTHEVLTNKLSVPGGHYNIGESYRAAAERQVWEETGLVVKADKELGRFNNIIFFDCLPKSELLAFYATNNFGGHEFPIWFAPDYGSYSASAMFIDPYGVDSASYRFPLEWKQVRDFFVMASDNQLRFTNDMIESTSKVRQKELKWLSDFQNWFNTLSMSSRDWAILVAIGLMSLAGPTAKLFLFPFIIWRYGHSFTYRVFFAISVCSIIVLIAKQTFTLPRPHVYTPMAELFHSSGFSTPSLSATIWFCILVLFFKKTGKFGNNRYTWLAFLVTVLVMASKFFLATLFMTDILVSAFLGSLIAWHIYRLDDKPNLDVNKVLASKGIWVILTAITLIFTIIWPIPPLKIWLGIFLASALLRIPFKGRELQLSFRKMILSITVLVGTSFLLMYLTSLLTHSHFWPELLLIVHYPLLMLIIMLLAKKPSNS</sequence>
<evidence type="ECO:0000256" key="4">
    <source>
        <dbReference type="ARBA" id="ARBA00022801"/>
    </source>
</evidence>
<dbReference type="InterPro" id="IPR036938">
    <property type="entry name" value="PAP2/HPO_sf"/>
</dbReference>
<proteinExistence type="inferred from homology"/>
<dbReference type="OrthoDB" id="5918940at2"/>
<dbReference type="InterPro" id="IPR000086">
    <property type="entry name" value="NUDIX_hydrolase_dom"/>
</dbReference>
<dbReference type="PROSITE" id="PS51462">
    <property type="entry name" value="NUDIX"/>
    <property type="match status" value="1"/>
</dbReference>